<protein>
    <submittedName>
        <fullName evidence="1">Uncharacterized protein</fullName>
    </submittedName>
</protein>
<evidence type="ECO:0000313" key="2">
    <source>
        <dbReference type="Proteomes" id="UP000242474"/>
    </source>
</evidence>
<proteinExistence type="predicted"/>
<dbReference type="Proteomes" id="UP000242474">
    <property type="component" value="Unassembled WGS sequence"/>
</dbReference>
<evidence type="ECO:0000313" key="1">
    <source>
        <dbReference type="EMBL" id="PIA12598.1"/>
    </source>
</evidence>
<sequence length="162" mass="19359">MDNSNINLDAELVKILKDWKGEKYTKIHNSWEDIKKYWEEIKEMLEKRRDGDPQRDDFHFLAKPHDNHQIFGTLLLKHGPEVLIESLKLFGSLSDDNISELEQIDVWFTWALFKEDDMDVNGSLQIYKDYVGKPSLYNKWRCRLHDTEQFKEQMEKLGITPE</sequence>
<gene>
    <name evidence="1" type="ORF">COEREDRAFT_90153</name>
</gene>
<dbReference type="EMBL" id="KZ303633">
    <property type="protein sequence ID" value="PIA12598.1"/>
    <property type="molecule type" value="Genomic_DNA"/>
</dbReference>
<keyword evidence="2" id="KW-1185">Reference proteome</keyword>
<reference evidence="1 2" key="1">
    <citation type="journal article" date="2015" name="Genome Biol. Evol.">
        <title>Phylogenomic analyses indicate that early fungi evolved digesting cell walls of algal ancestors of land plants.</title>
        <authorList>
            <person name="Chang Y."/>
            <person name="Wang S."/>
            <person name="Sekimoto S."/>
            <person name="Aerts A.L."/>
            <person name="Choi C."/>
            <person name="Clum A."/>
            <person name="LaButti K.M."/>
            <person name="Lindquist E.A."/>
            <person name="Yee Ngan C."/>
            <person name="Ohm R.A."/>
            <person name="Salamov A.A."/>
            <person name="Grigoriev I.V."/>
            <person name="Spatafora J.W."/>
            <person name="Berbee M.L."/>
        </authorList>
    </citation>
    <scope>NUCLEOTIDE SEQUENCE [LARGE SCALE GENOMIC DNA]</scope>
    <source>
        <strain evidence="1 2">NRRL 1564</strain>
    </source>
</reference>
<dbReference type="AlphaFoldDB" id="A0A2G5B0Q1"/>
<name>A0A2G5B0Q1_COERN</name>
<accession>A0A2G5B0Q1</accession>
<organism evidence="1 2">
    <name type="scientific">Coemansia reversa (strain ATCC 12441 / NRRL 1564)</name>
    <dbReference type="NCBI Taxonomy" id="763665"/>
    <lineage>
        <taxon>Eukaryota</taxon>
        <taxon>Fungi</taxon>
        <taxon>Fungi incertae sedis</taxon>
        <taxon>Zoopagomycota</taxon>
        <taxon>Kickxellomycotina</taxon>
        <taxon>Kickxellomycetes</taxon>
        <taxon>Kickxellales</taxon>
        <taxon>Kickxellaceae</taxon>
        <taxon>Coemansia</taxon>
    </lineage>
</organism>